<organism evidence="3 4">
    <name type="scientific">Pseudoloma neurophilia</name>
    <dbReference type="NCBI Taxonomy" id="146866"/>
    <lineage>
        <taxon>Eukaryota</taxon>
        <taxon>Fungi</taxon>
        <taxon>Fungi incertae sedis</taxon>
        <taxon>Microsporidia</taxon>
        <taxon>Pseudoloma</taxon>
    </lineage>
</organism>
<dbReference type="FunFam" id="3.30.110.30:FF:000001">
    <property type="entry name" value="Bifunctional glutamate/proline--tRNA ligase"/>
    <property type="match status" value="1"/>
</dbReference>
<keyword evidence="3" id="KW-0436">Ligase</keyword>
<dbReference type="VEuPathDB" id="MicrosporidiaDB:M153_193870002"/>
<protein>
    <submittedName>
        <fullName evidence="3">Proline-tRNA synthetase</fullName>
    </submittedName>
</protein>
<dbReference type="SUPFAM" id="SSF64586">
    <property type="entry name" value="C-terminal domain of ProRS"/>
    <property type="match status" value="1"/>
</dbReference>
<name>A0A0R0LQW7_9MICR</name>
<dbReference type="EMBL" id="LGUB01001409">
    <property type="protein sequence ID" value="KRH91901.1"/>
    <property type="molecule type" value="Genomic_DNA"/>
</dbReference>
<dbReference type="AlphaFoldDB" id="A0A0R0LQW7"/>
<dbReference type="PANTHER" id="PTHR43382:SF2">
    <property type="entry name" value="BIFUNCTIONAL GLUTAMATE_PROLINE--TRNA LIGASE"/>
    <property type="match status" value="1"/>
</dbReference>
<evidence type="ECO:0000313" key="4">
    <source>
        <dbReference type="Proteomes" id="UP000051530"/>
    </source>
</evidence>
<gene>
    <name evidence="3" type="ORF">M153_193870002</name>
</gene>
<dbReference type="GO" id="GO:0004827">
    <property type="term" value="F:proline-tRNA ligase activity"/>
    <property type="evidence" value="ECO:0007669"/>
    <property type="project" value="InterPro"/>
</dbReference>
<evidence type="ECO:0000313" key="3">
    <source>
        <dbReference type="EMBL" id="KRH91901.1"/>
    </source>
</evidence>
<feature type="domain" description="Proline-tRNA ligase class II C-terminal" evidence="2">
    <location>
        <begin position="40"/>
        <end position="120"/>
    </location>
</feature>
<dbReference type="GO" id="GO:0017101">
    <property type="term" value="C:aminoacyl-tRNA synthetase multienzyme complex"/>
    <property type="evidence" value="ECO:0007669"/>
    <property type="project" value="TreeGrafter"/>
</dbReference>
<evidence type="ECO:0000256" key="1">
    <source>
        <dbReference type="ARBA" id="ARBA00022917"/>
    </source>
</evidence>
<feature type="non-terminal residue" evidence="3">
    <location>
        <position position="1"/>
    </location>
</feature>
<dbReference type="InterPro" id="IPR004499">
    <property type="entry name" value="Pro-tRNA-ligase_IIa_arc-type"/>
</dbReference>
<dbReference type="GO" id="GO:0006433">
    <property type="term" value="P:prolyl-tRNA aminoacylation"/>
    <property type="evidence" value="ECO:0007669"/>
    <property type="project" value="InterPro"/>
</dbReference>
<accession>A0A0R0LQW7</accession>
<reference evidence="3 4" key="1">
    <citation type="submission" date="2015-07" db="EMBL/GenBank/DDBJ databases">
        <title>The genome of Pseudoloma neurophilia, a relevant intracellular parasite of the zebrafish.</title>
        <authorList>
            <person name="Ndikumana S."/>
            <person name="Pelin A."/>
            <person name="Sanders J."/>
            <person name="Corradi N."/>
        </authorList>
    </citation>
    <scope>NUCLEOTIDE SEQUENCE [LARGE SCALE GENOMIC DNA]</scope>
    <source>
        <strain evidence="3 4">MK1</strain>
    </source>
</reference>
<dbReference type="PANTHER" id="PTHR43382">
    <property type="entry name" value="PROLYL-TRNA SYNTHETASE"/>
    <property type="match status" value="1"/>
</dbReference>
<evidence type="ECO:0000259" key="2">
    <source>
        <dbReference type="SMART" id="SM00946"/>
    </source>
</evidence>
<comment type="caution">
    <text evidence="3">The sequence shown here is derived from an EMBL/GenBank/DDBJ whole genome shotgun (WGS) entry which is preliminary data.</text>
</comment>
<sequence>NSKDSNFGEFIRRRLDKIQSEMFDSASVKLKEKIKRTDNWQQFMEFLNDQYAIMIPFCGDKHCEEVIKKDTTVYKPNSDVVDQQGAKSLCVPFADNEKGDFCCIKCEKKTERFTLFGRSY</sequence>
<dbReference type="Gene3D" id="3.30.110.30">
    <property type="entry name" value="C-terminal domain of ProRS"/>
    <property type="match status" value="1"/>
</dbReference>
<dbReference type="InterPro" id="IPR017449">
    <property type="entry name" value="Pro-tRNA_synth_II"/>
</dbReference>
<dbReference type="SMART" id="SM00946">
    <property type="entry name" value="ProRS-C_1"/>
    <property type="match status" value="1"/>
</dbReference>
<dbReference type="GO" id="GO:0005524">
    <property type="term" value="F:ATP binding"/>
    <property type="evidence" value="ECO:0007669"/>
    <property type="project" value="InterPro"/>
</dbReference>
<proteinExistence type="predicted"/>
<dbReference type="GO" id="GO:0005737">
    <property type="term" value="C:cytoplasm"/>
    <property type="evidence" value="ECO:0007669"/>
    <property type="project" value="InterPro"/>
</dbReference>
<keyword evidence="4" id="KW-1185">Reference proteome</keyword>
<keyword evidence="1" id="KW-0648">Protein biosynthesis</keyword>
<dbReference type="InterPro" id="IPR016061">
    <property type="entry name" value="Pro-tRNA_ligase_II_C"/>
</dbReference>
<dbReference type="Proteomes" id="UP000051530">
    <property type="component" value="Unassembled WGS sequence"/>
</dbReference>
<keyword evidence="3" id="KW-0030">Aminoacyl-tRNA synthetase</keyword>
<dbReference type="Pfam" id="PF09180">
    <property type="entry name" value="ProRS-C_1"/>
    <property type="match status" value="1"/>
</dbReference>